<evidence type="ECO:0000313" key="2">
    <source>
        <dbReference type="EMBL" id="CAH3112516.1"/>
    </source>
</evidence>
<feature type="domain" description="Integrase core" evidence="1">
    <location>
        <begin position="89"/>
        <end position="130"/>
    </location>
</feature>
<reference evidence="2 3" key="1">
    <citation type="submission" date="2022-05" db="EMBL/GenBank/DDBJ databases">
        <authorList>
            <consortium name="Genoscope - CEA"/>
            <person name="William W."/>
        </authorList>
    </citation>
    <scope>NUCLEOTIDE SEQUENCE [LARGE SCALE GENOMIC DNA]</scope>
</reference>
<dbReference type="Proteomes" id="UP001159428">
    <property type="component" value="Unassembled WGS sequence"/>
</dbReference>
<dbReference type="PANTHER" id="PTHR46791">
    <property type="entry name" value="EXPRESSED PROTEIN"/>
    <property type="match status" value="1"/>
</dbReference>
<dbReference type="Pfam" id="PF24764">
    <property type="entry name" value="rva_4"/>
    <property type="match status" value="1"/>
</dbReference>
<dbReference type="EMBL" id="CALNXJ010000013">
    <property type="protein sequence ID" value="CAH3112516.1"/>
    <property type="molecule type" value="Genomic_DNA"/>
</dbReference>
<organism evidence="2 3">
    <name type="scientific">Pocillopora meandrina</name>
    <dbReference type="NCBI Taxonomy" id="46732"/>
    <lineage>
        <taxon>Eukaryota</taxon>
        <taxon>Metazoa</taxon>
        <taxon>Cnidaria</taxon>
        <taxon>Anthozoa</taxon>
        <taxon>Hexacorallia</taxon>
        <taxon>Scleractinia</taxon>
        <taxon>Astrocoeniina</taxon>
        <taxon>Pocilloporidae</taxon>
        <taxon>Pocillopora</taxon>
    </lineage>
</organism>
<keyword evidence="3" id="KW-1185">Reference proteome</keyword>
<evidence type="ECO:0000259" key="1">
    <source>
        <dbReference type="Pfam" id="PF24764"/>
    </source>
</evidence>
<sequence>IIIILPTLKRRVTSLGLSRKTNISDNELRSAIEKELGKSGCFVGYCKMWARIRKRGIIVQRARVMTLLKELDPDGVETRRKKRLRRRAYHTKGPHFTWHIDGLDNLKPFGFSVHSCVDGFSRRLLWLKSQFVRDGPGWWVNFFKDLSDLGLFKSTDPVHQECFRFRFMQILRNELNEVAEMWNQHIVASSKFENSSGPRGRPDCMFFLPHLYNSENYKVPVDPQELEEFIDKSTMCLADWSQEFEEFAIKMTALGLQPPRNVNEALDMYVTLIKEVEKLP</sequence>
<accession>A0AAU9WIQ2</accession>
<dbReference type="PANTHER" id="PTHR46791:SF13">
    <property type="entry name" value="CLR5 DOMAIN-CONTAINING PROTEIN"/>
    <property type="match status" value="1"/>
</dbReference>
<feature type="non-terminal residue" evidence="2">
    <location>
        <position position="1"/>
    </location>
</feature>
<proteinExistence type="predicted"/>
<evidence type="ECO:0000313" key="3">
    <source>
        <dbReference type="Proteomes" id="UP001159428"/>
    </source>
</evidence>
<gene>
    <name evidence="2" type="ORF">PMEA_00004535</name>
</gene>
<dbReference type="AlphaFoldDB" id="A0AAU9WIQ2"/>
<name>A0AAU9WIQ2_9CNID</name>
<comment type="caution">
    <text evidence="2">The sequence shown here is derived from an EMBL/GenBank/DDBJ whole genome shotgun (WGS) entry which is preliminary data.</text>
</comment>
<protein>
    <recommendedName>
        <fullName evidence="1">Integrase core domain-containing protein</fullName>
    </recommendedName>
</protein>
<dbReference type="InterPro" id="IPR058913">
    <property type="entry name" value="Integrase_dom_put"/>
</dbReference>